<feature type="repeat" description="TPR" evidence="1">
    <location>
        <begin position="425"/>
        <end position="458"/>
    </location>
</feature>
<dbReference type="eggNOG" id="COG0457">
    <property type="taxonomic scope" value="Bacteria"/>
</dbReference>
<feature type="repeat" description="TPR" evidence="1">
    <location>
        <begin position="471"/>
        <end position="504"/>
    </location>
</feature>
<name>Q3AQL6_CHLCH</name>
<feature type="repeat" description="TPR" evidence="1">
    <location>
        <begin position="287"/>
        <end position="320"/>
    </location>
</feature>
<dbReference type="AlphaFoldDB" id="Q3AQL6"/>
<dbReference type="InterPro" id="IPR019734">
    <property type="entry name" value="TPR_rpt"/>
</dbReference>
<dbReference type="SUPFAM" id="SSF48452">
    <property type="entry name" value="TPR-like"/>
    <property type="match status" value="1"/>
</dbReference>
<feature type="repeat" description="TPR" evidence="1">
    <location>
        <begin position="517"/>
        <end position="550"/>
    </location>
</feature>
<feature type="repeat" description="TPR" evidence="1">
    <location>
        <begin position="333"/>
        <end position="366"/>
    </location>
</feature>
<organism evidence="2">
    <name type="scientific">Chlorobium chlorochromatii (strain CaD3)</name>
    <dbReference type="NCBI Taxonomy" id="340177"/>
    <lineage>
        <taxon>Bacteria</taxon>
        <taxon>Pseudomonadati</taxon>
        <taxon>Chlorobiota</taxon>
        <taxon>Chlorobiia</taxon>
        <taxon>Chlorobiales</taxon>
        <taxon>Chlorobiaceae</taxon>
        <taxon>Chlorobium/Pelodictyon group</taxon>
        <taxon>Chlorobium</taxon>
    </lineage>
</organism>
<gene>
    <name evidence="2" type="ordered locus">Cag_1453</name>
</gene>
<keyword evidence="1" id="KW-0802">TPR repeat</keyword>
<reference evidence="2" key="1">
    <citation type="submission" date="2005-08" db="EMBL/GenBank/DDBJ databases">
        <title>Complete sequence of Chlorobium chlorochromatii CaD3.</title>
        <authorList>
            <person name="Copeland A."/>
            <person name="Lucas S."/>
            <person name="Lapidus A."/>
            <person name="Barry K."/>
            <person name="Detter J.C."/>
            <person name="Glavina T."/>
            <person name="Hammon N."/>
            <person name="Israni S."/>
            <person name="Pitluck S."/>
            <person name="Bryant D."/>
            <person name="Schmutz J."/>
            <person name="Larimer F."/>
            <person name="Land M."/>
            <person name="Kyrpides N."/>
            <person name="Ivanova N."/>
            <person name="Richardson P."/>
        </authorList>
    </citation>
    <scope>NUCLEOTIDE SEQUENCE [LARGE SCALE GENOMIC DNA]</scope>
    <source>
        <strain evidence="2">CaD3</strain>
    </source>
</reference>
<dbReference type="OrthoDB" id="597008at2"/>
<dbReference type="EMBL" id="CP000108">
    <property type="protein sequence ID" value="ABB28709.1"/>
    <property type="molecule type" value="Genomic_DNA"/>
</dbReference>
<dbReference type="HOGENOM" id="CLU_428785_0_0_10"/>
<evidence type="ECO:0000256" key="1">
    <source>
        <dbReference type="PROSITE-ProRule" id="PRU00339"/>
    </source>
</evidence>
<dbReference type="Pfam" id="PF13424">
    <property type="entry name" value="TPR_12"/>
    <property type="match status" value="2"/>
</dbReference>
<feature type="repeat" description="TPR" evidence="1">
    <location>
        <begin position="379"/>
        <end position="412"/>
    </location>
</feature>
<accession>Q3AQL6</accession>
<dbReference type="KEGG" id="cch:Cag_1453"/>
<dbReference type="PANTHER" id="PTHR19959">
    <property type="entry name" value="KINESIN LIGHT CHAIN"/>
    <property type="match status" value="1"/>
</dbReference>
<proteinExistence type="predicted"/>
<dbReference type="InterPro" id="IPR011990">
    <property type="entry name" value="TPR-like_helical_dom_sf"/>
</dbReference>
<dbReference type="Gene3D" id="1.25.40.10">
    <property type="entry name" value="Tetratricopeptide repeat domain"/>
    <property type="match status" value="3"/>
</dbReference>
<dbReference type="STRING" id="340177.Cag_1453"/>
<dbReference type="PANTHER" id="PTHR19959:SF119">
    <property type="entry name" value="FUNGAL LIPASE-LIKE DOMAIN-CONTAINING PROTEIN"/>
    <property type="match status" value="1"/>
</dbReference>
<dbReference type="PROSITE" id="PS50005">
    <property type="entry name" value="TPR"/>
    <property type="match status" value="6"/>
</dbReference>
<protein>
    <submittedName>
        <fullName evidence="2">TPR repeat</fullName>
    </submittedName>
</protein>
<evidence type="ECO:0000313" key="2">
    <source>
        <dbReference type="EMBL" id="ABB28709.1"/>
    </source>
</evidence>
<dbReference type="Pfam" id="PF13374">
    <property type="entry name" value="TPR_10"/>
    <property type="match status" value="3"/>
</dbReference>
<dbReference type="SMART" id="SM00028">
    <property type="entry name" value="TPR"/>
    <property type="match status" value="7"/>
</dbReference>
<sequence>MSDATEYQENLREAERFFHYNKHGFLFAVSNDELVQRNLNSSLQQLLRGKGKTLLTYTWDTNPEALHPVKQLRQFQQNHLELNGLILNGLEPALEHNPNFLVQLNFGREGLAELRIPLLFWVSNRTLQRVNREALDLYNQRVSANLYFEHDPTLQQSDNSALRYIAQETVRANKSLAGVEERMKLLQQQLDEAEKQHVEPKTIANEIVLELLELYSQILGAEPLIHTLLNKYEAFIDRENPENCFKLARVLYEIGMRTEAMDLYQKALQTLRELAVRNPDIYLPHVATTLNNLGALQYTTNDYTAALASFTEALTIRRELAAKNPDVYLPDVADTLNNLGALQSDMNDYAAALASFTEALTLYRELAVKNPDVYLLYVAGTLNNLGILQYNTNDYAAALASYNEALTLYRELAAKNPDVYLPDVATTLYNLGNLQYNTNDYAAALASYNEALTLYRELATKNPDVYLPDVAMTLSNLGNLQYTTNDYAAALASYTEALTIRRELAVKNPDVYLPDVATTLNNLGALQSETNDYAAALTSFTEALTLYREFATKNPDVYLPYVAGSLINMAVWYYKAPQANQQQSLAFVTEALHIALSLVEKIPNVQLNIDSAYNLLRAWGIEPEEFVKQVGTSGASGGE</sequence>